<accession>A0A9K3GLF8</accession>
<proteinExistence type="predicted"/>
<dbReference type="Gene3D" id="3.30.40.10">
    <property type="entry name" value="Zinc/RING finger domain, C3HC4 (zinc finger)"/>
    <property type="match status" value="1"/>
</dbReference>
<evidence type="ECO:0000313" key="2">
    <source>
        <dbReference type="Proteomes" id="UP000265618"/>
    </source>
</evidence>
<gene>
    <name evidence="1" type="ORF">KIPB_009271</name>
</gene>
<feature type="non-terminal residue" evidence="1">
    <location>
        <position position="1"/>
    </location>
</feature>
<organism evidence="1 2">
    <name type="scientific">Kipferlia bialata</name>
    <dbReference type="NCBI Taxonomy" id="797122"/>
    <lineage>
        <taxon>Eukaryota</taxon>
        <taxon>Metamonada</taxon>
        <taxon>Carpediemonas-like organisms</taxon>
        <taxon>Kipferlia</taxon>
    </lineage>
</organism>
<sequence>SHSDAEASSEEGEDVCTQRCSVCRCGIQPSEARLLCSVSISNLSLVGTHGALTQDEGRPPCQRTKLPMATRLGTDGDYSADCREDAALCISAYARRKALTMYSAGSLAEALTELSDQGVGSEVDSQQPLALRSGPVATACPHVVHERCIGSMLEGRRHPDLQCPVCRGDWVYNLSTQPTQEDAALLSLVLTATYDGMAIPVGSRAHTKMLEKVQTVCSRAGFTVGGVVVIAETLRATLLSLDVECNAVHHIGTVEEGEREGERDSLYLRKARDALPTLVALVKNGRALYAARGLPAAEEDAAQLCMALMMAGEGSADLVLTCLCLYSMIPDRDVCVKNPLTSASSCAALADAMGRAWGTHGQGSVDMPYVLSVLGLCLTAVDTGVADMALYADAVTLSSLKPCVAMGEAEGEREREREGQEVEGCGGSDSIVRQVFQGLSHPLTLGRPRSIFAPLPPTNFDLHSLCTEYAGLHSVTWRPSSTMQVVRCMHCGCSVDMDFQVGDATADFFRRQIRNNPLARCLAALSFHSRQCVGVPIAGLVMPRGDCIVVSGTRRCLVGLPLYADKYGDSHGSEGARMPLIHLQADRVHALQDAMLKVGGAIRNPPAPGCVTKFETILMSV</sequence>
<dbReference type="EMBL" id="BDIP01003096">
    <property type="protein sequence ID" value="GIQ87267.1"/>
    <property type="molecule type" value="Genomic_DNA"/>
</dbReference>
<keyword evidence="2" id="KW-1185">Reference proteome</keyword>
<dbReference type="AlphaFoldDB" id="A0A9K3GLF8"/>
<evidence type="ECO:0000313" key="1">
    <source>
        <dbReference type="EMBL" id="GIQ87267.1"/>
    </source>
</evidence>
<dbReference type="InterPro" id="IPR013083">
    <property type="entry name" value="Znf_RING/FYVE/PHD"/>
</dbReference>
<dbReference type="SUPFAM" id="SSF57850">
    <property type="entry name" value="RING/U-box"/>
    <property type="match status" value="1"/>
</dbReference>
<reference evidence="1 2" key="1">
    <citation type="journal article" date="2018" name="PLoS ONE">
        <title>The draft genome of Kipferlia bialata reveals reductive genome evolution in fornicate parasites.</title>
        <authorList>
            <person name="Tanifuji G."/>
            <person name="Takabayashi S."/>
            <person name="Kume K."/>
            <person name="Takagi M."/>
            <person name="Nakayama T."/>
            <person name="Kamikawa R."/>
            <person name="Inagaki Y."/>
            <person name="Hashimoto T."/>
        </authorList>
    </citation>
    <scope>NUCLEOTIDE SEQUENCE [LARGE SCALE GENOMIC DNA]</scope>
    <source>
        <strain evidence="1">NY0173</strain>
    </source>
</reference>
<protein>
    <submittedName>
        <fullName evidence="1">Uncharacterized protein</fullName>
    </submittedName>
</protein>
<name>A0A9K3GLF8_9EUKA</name>
<comment type="caution">
    <text evidence="1">The sequence shown here is derived from an EMBL/GenBank/DDBJ whole genome shotgun (WGS) entry which is preliminary data.</text>
</comment>
<dbReference type="Proteomes" id="UP000265618">
    <property type="component" value="Unassembled WGS sequence"/>
</dbReference>